<comment type="caution">
    <text evidence="6">The sequence shown here is derived from an EMBL/GenBank/DDBJ whole genome shotgun (WGS) entry which is preliminary data.</text>
</comment>
<evidence type="ECO:0000313" key="6">
    <source>
        <dbReference type="EMBL" id="KAG9448085.1"/>
    </source>
</evidence>
<organism evidence="6 7">
    <name type="scientific">Aristolochia fimbriata</name>
    <name type="common">White veined hardy Dutchman's pipe vine</name>
    <dbReference type="NCBI Taxonomy" id="158543"/>
    <lineage>
        <taxon>Eukaryota</taxon>
        <taxon>Viridiplantae</taxon>
        <taxon>Streptophyta</taxon>
        <taxon>Embryophyta</taxon>
        <taxon>Tracheophyta</taxon>
        <taxon>Spermatophyta</taxon>
        <taxon>Magnoliopsida</taxon>
        <taxon>Magnoliidae</taxon>
        <taxon>Piperales</taxon>
        <taxon>Aristolochiaceae</taxon>
        <taxon>Aristolochia</taxon>
    </lineage>
</organism>
<reference evidence="6 7" key="1">
    <citation type="submission" date="2021-07" db="EMBL/GenBank/DDBJ databases">
        <title>The Aristolochia fimbriata genome: insights into angiosperm evolution, floral development and chemical biosynthesis.</title>
        <authorList>
            <person name="Jiao Y."/>
        </authorList>
    </citation>
    <scope>NUCLEOTIDE SEQUENCE [LARGE SCALE GENOMIC DNA]</scope>
    <source>
        <strain evidence="6">IBCAS-2021</strain>
        <tissue evidence="6">Leaf</tissue>
    </source>
</reference>
<evidence type="ECO:0000256" key="2">
    <source>
        <dbReference type="ARBA" id="ARBA00005592"/>
    </source>
</evidence>
<evidence type="ECO:0000256" key="3">
    <source>
        <dbReference type="ARBA" id="ARBA00022525"/>
    </source>
</evidence>
<proteinExistence type="inferred from homology"/>
<keyword evidence="7" id="KW-1185">Reference proteome</keyword>
<evidence type="ECO:0000256" key="4">
    <source>
        <dbReference type="ARBA" id="ARBA00022729"/>
    </source>
</evidence>
<name>A0AAV7EGW7_ARIFI</name>
<comment type="subcellular location">
    <subcellularLocation>
        <location evidence="1">Secreted</location>
    </subcellularLocation>
</comment>
<gene>
    <name evidence="6" type="ORF">H6P81_014213</name>
</gene>
<feature type="chain" id="PRO_5043563479" description="Ripening-related protein 1" evidence="5">
    <location>
        <begin position="28"/>
        <end position="190"/>
    </location>
</feature>
<evidence type="ECO:0000256" key="5">
    <source>
        <dbReference type="SAM" id="SignalP"/>
    </source>
</evidence>
<dbReference type="PANTHER" id="PTHR33191">
    <property type="entry name" value="RIPENING-RELATED PROTEIN 2-RELATED"/>
    <property type="match status" value="1"/>
</dbReference>
<dbReference type="EMBL" id="JAINDJ010000005">
    <property type="protein sequence ID" value="KAG9448085.1"/>
    <property type="molecule type" value="Genomic_DNA"/>
</dbReference>
<dbReference type="InterPro" id="IPR036908">
    <property type="entry name" value="RlpA-like_sf"/>
</dbReference>
<dbReference type="Pfam" id="PF24300">
    <property type="entry name" value="KWL1"/>
    <property type="match status" value="1"/>
</dbReference>
<evidence type="ECO:0000256" key="1">
    <source>
        <dbReference type="ARBA" id="ARBA00004613"/>
    </source>
</evidence>
<comment type="similarity">
    <text evidence="2">Belongs to the kiwellin family.</text>
</comment>
<keyword evidence="3" id="KW-0964">Secreted</keyword>
<keyword evidence="4 5" id="KW-0732">Signal</keyword>
<dbReference type="AlphaFoldDB" id="A0AAV7EGW7"/>
<feature type="signal peptide" evidence="5">
    <location>
        <begin position="1"/>
        <end position="27"/>
    </location>
</feature>
<dbReference type="Proteomes" id="UP000825729">
    <property type="component" value="Unassembled WGS sequence"/>
</dbReference>
<protein>
    <recommendedName>
        <fullName evidence="8">Ripening-related protein 1</fullName>
    </recommendedName>
</protein>
<dbReference type="PANTHER" id="PTHR33191:SF58">
    <property type="entry name" value="RIPENING-RELATED PROTEIN 1"/>
    <property type="match status" value="1"/>
</dbReference>
<dbReference type="Gene3D" id="2.40.40.10">
    <property type="entry name" value="RlpA-like domain"/>
    <property type="match status" value="1"/>
</dbReference>
<evidence type="ECO:0000313" key="7">
    <source>
        <dbReference type="Proteomes" id="UP000825729"/>
    </source>
</evidence>
<sequence>MRKSGATLVFVFFSLALALAFLQAAEAQRCQPSGKLKGKKPPRGKCNTENNSECCAEGKYYSTYKCSPPVSGGRTKAVLTLNSFQKGGDGGGPSYCDGKYHSNNTPVVALSTGWFNNKKRCHHNITIIGNGHRVKAMVVDECDSTKGCDEEHDYQPPCAYNHVDASKAVWRALKVPATKWGWMDVVWSDS</sequence>
<dbReference type="SUPFAM" id="SSF50685">
    <property type="entry name" value="Barwin-like endoglucanases"/>
    <property type="match status" value="1"/>
</dbReference>
<evidence type="ECO:0008006" key="8">
    <source>
        <dbReference type="Google" id="ProtNLM"/>
    </source>
</evidence>
<dbReference type="InterPro" id="IPR039271">
    <property type="entry name" value="Kiwellin-like"/>
</dbReference>
<dbReference type="GO" id="GO:0005576">
    <property type="term" value="C:extracellular region"/>
    <property type="evidence" value="ECO:0007669"/>
    <property type="project" value="UniProtKB-SubCell"/>
</dbReference>
<dbReference type="CDD" id="cd22270">
    <property type="entry name" value="DPBB_kiwellin-like"/>
    <property type="match status" value="1"/>
</dbReference>
<accession>A0AAV7EGW7</accession>